<proteinExistence type="predicted"/>
<keyword evidence="2" id="KW-0813">Transport</keyword>
<sequence length="498" mass="50151">MPSSSSVPSSGLRAPAHRWYALAVLSVLQCLIALDVTVVNVALPSMGADLDADPAALTWVVTGYMLAGGGLLLLGGRLGDLFGRRRMFLLGALLFGASSLLAGVADGTAVLLAARFGQGAGEALAAPAAMALIALLFPEPADRARALGVWGGISSLGLVGGVLLSGVLTELLHWRWIFFVNVPLTAAVLLLTPLVVPADPRHPAADPGEARALPRGRRLGLPSAGLLTVGPLALVYGVLRAADHGWGSAGVLLPLAGGLAALALFALAQARSPQPLVPLRFFAHRTRTAANAATVLLSAALSTTFFLATLYMQRVLDMSPLHAGLAYLPFCAALLLSVSVVGRIVPVLGLRGTAVTGLLCAAAGGGWLALLPDEGELWTDLVPGMLAMAVGMGLGLIALQNAALHGVTEEDAGLASGVQRSVDQLGGSLGLAVLVGAALAPAAGSSAGSAAGYRTAFTWATVGVLAAVPLVALCMRAVGRSAAPTGTDPDADADAVHS</sequence>
<evidence type="ECO:0000256" key="5">
    <source>
        <dbReference type="ARBA" id="ARBA00022989"/>
    </source>
</evidence>
<evidence type="ECO:0000256" key="3">
    <source>
        <dbReference type="ARBA" id="ARBA00022475"/>
    </source>
</evidence>
<feature type="transmembrane region" description="Helical" evidence="8">
    <location>
        <begin position="149"/>
        <end position="168"/>
    </location>
</feature>
<keyword evidence="4 8" id="KW-0812">Transmembrane</keyword>
<evidence type="ECO:0000256" key="8">
    <source>
        <dbReference type="SAM" id="Phobius"/>
    </source>
</evidence>
<dbReference type="Proteomes" id="UP000319210">
    <property type="component" value="Unassembled WGS sequence"/>
</dbReference>
<accession>A0A4Y3QUJ2</accession>
<feature type="transmembrane region" description="Helical" evidence="8">
    <location>
        <begin position="87"/>
        <end position="114"/>
    </location>
</feature>
<dbReference type="Gene3D" id="1.20.1720.10">
    <property type="entry name" value="Multidrug resistance protein D"/>
    <property type="match status" value="1"/>
</dbReference>
<keyword evidence="5 8" id="KW-1133">Transmembrane helix</keyword>
<evidence type="ECO:0000256" key="7">
    <source>
        <dbReference type="ARBA" id="ARBA00023251"/>
    </source>
</evidence>
<keyword evidence="3" id="KW-1003">Cell membrane</keyword>
<evidence type="ECO:0000256" key="2">
    <source>
        <dbReference type="ARBA" id="ARBA00022448"/>
    </source>
</evidence>
<evidence type="ECO:0000256" key="1">
    <source>
        <dbReference type="ARBA" id="ARBA00004651"/>
    </source>
</evidence>
<dbReference type="GO" id="GO:0022857">
    <property type="term" value="F:transmembrane transporter activity"/>
    <property type="evidence" value="ECO:0007669"/>
    <property type="project" value="InterPro"/>
</dbReference>
<dbReference type="EMBL" id="BJMM01000004">
    <property type="protein sequence ID" value="GEB48629.1"/>
    <property type="molecule type" value="Genomic_DNA"/>
</dbReference>
<feature type="transmembrane region" description="Helical" evidence="8">
    <location>
        <begin position="55"/>
        <end position="75"/>
    </location>
</feature>
<evidence type="ECO:0000313" key="11">
    <source>
        <dbReference type="Proteomes" id="UP000319210"/>
    </source>
</evidence>
<comment type="caution">
    <text evidence="10">The sequence shown here is derived from an EMBL/GenBank/DDBJ whole genome shotgun (WGS) entry which is preliminary data.</text>
</comment>
<keyword evidence="7" id="KW-0046">Antibiotic resistance</keyword>
<feature type="transmembrane region" description="Helical" evidence="8">
    <location>
        <begin position="456"/>
        <end position="475"/>
    </location>
</feature>
<reference evidence="10 11" key="1">
    <citation type="submission" date="2019-06" db="EMBL/GenBank/DDBJ databases">
        <title>Whole genome shotgun sequence of Streptomyces cacaoi subsp. cacaoi NBRC 12748.</title>
        <authorList>
            <person name="Hosoyama A."/>
            <person name="Uohara A."/>
            <person name="Ohji S."/>
            <person name="Ichikawa N."/>
        </authorList>
    </citation>
    <scope>NUCLEOTIDE SEQUENCE [LARGE SCALE GENOMIC DNA]</scope>
    <source>
        <strain evidence="10 11">NBRC 12748</strain>
    </source>
</reference>
<dbReference type="AlphaFoldDB" id="A0A4Y3QUJ2"/>
<keyword evidence="6 8" id="KW-0472">Membrane</keyword>
<dbReference type="RefSeq" id="WP_230988506.1">
    <property type="nucleotide sequence ID" value="NZ_BJMM01000004.1"/>
</dbReference>
<feature type="transmembrane region" description="Helical" evidence="8">
    <location>
        <begin position="382"/>
        <end position="404"/>
    </location>
</feature>
<feature type="transmembrane region" description="Helical" evidence="8">
    <location>
        <begin position="289"/>
        <end position="312"/>
    </location>
</feature>
<feature type="transmembrane region" description="Helical" evidence="8">
    <location>
        <begin position="425"/>
        <end position="444"/>
    </location>
</feature>
<dbReference type="GO" id="GO:0005886">
    <property type="term" value="C:plasma membrane"/>
    <property type="evidence" value="ECO:0007669"/>
    <property type="project" value="UniProtKB-SubCell"/>
</dbReference>
<keyword evidence="11" id="KW-1185">Reference proteome</keyword>
<evidence type="ECO:0000256" key="6">
    <source>
        <dbReference type="ARBA" id="ARBA00023136"/>
    </source>
</evidence>
<name>A0A4Y3QUJ2_STRCI</name>
<dbReference type="InterPro" id="IPR020846">
    <property type="entry name" value="MFS_dom"/>
</dbReference>
<feature type="transmembrane region" description="Helical" evidence="8">
    <location>
        <begin position="20"/>
        <end position="43"/>
    </location>
</feature>
<feature type="transmembrane region" description="Helical" evidence="8">
    <location>
        <begin position="324"/>
        <end position="345"/>
    </location>
</feature>
<dbReference type="PANTHER" id="PTHR42718:SF46">
    <property type="entry name" value="BLR6921 PROTEIN"/>
    <property type="match status" value="1"/>
</dbReference>
<dbReference type="Gene3D" id="1.20.1250.20">
    <property type="entry name" value="MFS general substrate transporter like domains"/>
    <property type="match status" value="1"/>
</dbReference>
<protein>
    <submittedName>
        <fullName evidence="10">MFS transporter</fullName>
    </submittedName>
</protein>
<organism evidence="10 11">
    <name type="scientific">Streptomyces cacaoi</name>
    <dbReference type="NCBI Taxonomy" id="1898"/>
    <lineage>
        <taxon>Bacteria</taxon>
        <taxon>Bacillati</taxon>
        <taxon>Actinomycetota</taxon>
        <taxon>Actinomycetes</taxon>
        <taxon>Kitasatosporales</taxon>
        <taxon>Streptomycetaceae</taxon>
        <taxon>Streptomyces</taxon>
    </lineage>
</organism>
<evidence type="ECO:0000256" key="4">
    <source>
        <dbReference type="ARBA" id="ARBA00022692"/>
    </source>
</evidence>
<feature type="transmembrane region" description="Helical" evidence="8">
    <location>
        <begin position="174"/>
        <end position="198"/>
    </location>
</feature>
<feature type="transmembrane region" description="Helical" evidence="8">
    <location>
        <begin position="352"/>
        <end position="370"/>
    </location>
</feature>
<dbReference type="CDD" id="cd17321">
    <property type="entry name" value="MFS_MMR_MDR_like"/>
    <property type="match status" value="1"/>
</dbReference>
<feature type="domain" description="Major facilitator superfamily (MFS) profile" evidence="9">
    <location>
        <begin position="21"/>
        <end position="478"/>
    </location>
</feature>
<feature type="transmembrane region" description="Helical" evidence="8">
    <location>
        <begin position="245"/>
        <end position="268"/>
    </location>
</feature>
<dbReference type="InterPro" id="IPR036259">
    <property type="entry name" value="MFS_trans_sf"/>
</dbReference>
<dbReference type="PANTHER" id="PTHR42718">
    <property type="entry name" value="MAJOR FACILITATOR SUPERFAMILY MULTIDRUG TRANSPORTER MFSC"/>
    <property type="match status" value="1"/>
</dbReference>
<feature type="transmembrane region" description="Helical" evidence="8">
    <location>
        <begin position="120"/>
        <end position="137"/>
    </location>
</feature>
<dbReference type="SUPFAM" id="SSF103473">
    <property type="entry name" value="MFS general substrate transporter"/>
    <property type="match status" value="1"/>
</dbReference>
<dbReference type="PROSITE" id="PS50850">
    <property type="entry name" value="MFS"/>
    <property type="match status" value="1"/>
</dbReference>
<gene>
    <name evidence="10" type="ORF">SCA03_11800</name>
</gene>
<dbReference type="InterPro" id="IPR011701">
    <property type="entry name" value="MFS"/>
</dbReference>
<dbReference type="GO" id="GO:0046677">
    <property type="term" value="P:response to antibiotic"/>
    <property type="evidence" value="ECO:0007669"/>
    <property type="project" value="UniProtKB-KW"/>
</dbReference>
<evidence type="ECO:0000313" key="10">
    <source>
        <dbReference type="EMBL" id="GEB48629.1"/>
    </source>
</evidence>
<dbReference type="Pfam" id="PF07690">
    <property type="entry name" value="MFS_1"/>
    <property type="match status" value="1"/>
</dbReference>
<feature type="transmembrane region" description="Helical" evidence="8">
    <location>
        <begin position="219"/>
        <end position="239"/>
    </location>
</feature>
<comment type="subcellular location">
    <subcellularLocation>
        <location evidence="1">Cell membrane</location>
        <topology evidence="1">Multi-pass membrane protein</topology>
    </subcellularLocation>
</comment>
<evidence type="ECO:0000259" key="9">
    <source>
        <dbReference type="PROSITE" id="PS50850"/>
    </source>
</evidence>